<dbReference type="Proteomes" id="UP000030151">
    <property type="component" value="Unassembled WGS sequence"/>
</dbReference>
<gene>
    <name evidence="5" type="ORF">X797_004749</name>
</gene>
<dbReference type="GO" id="GO:0016491">
    <property type="term" value="F:oxidoreductase activity"/>
    <property type="evidence" value="ECO:0007669"/>
    <property type="project" value="UniProtKB-KW"/>
</dbReference>
<dbReference type="AlphaFoldDB" id="A0A0A1UWG7"/>
<keyword evidence="3" id="KW-0560">Oxidoreductase</keyword>
<evidence type="ECO:0000256" key="2">
    <source>
        <dbReference type="ARBA" id="ARBA00022857"/>
    </source>
</evidence>
<evidence type="ECO:0000256" key="1">
    <source>
        <dbReference type="ARBA" id="ARBA00006328"/>
    </source>
</evidence>
<dbReference type="InterPro" id="IPR051164">
    <property type="entry name" value="NmrA-like_oxidored"/>
</dbReference>
<organism evidence="5 6">
    <name type="scientific">Metarhizium robertsii</name>
    <dbReference type="NCBI Taxonomy" id="568076"/>
    <lineage>
        <taxon>Eukaryota</taxon>
        <taxon>Fungi</taxon>
        <taxon>Dikarya</taxon>
        <taxon>Ascomycota</taxon>
        <taxon>Pezizomycotina</taxon>
        <taxon>Sordariomycetes</taxon>
        <taxon>Hypocreomycetidae</taxon>
        <taxon>Hypocreales</taxon>
        <taxon>Clavicipitaceae</taxon>
        <taxon>Metarhizium</taxon>
    </lineage>
</organism>
<dbReference type="PANTHER" id="PTHR42748:SF30">
    <property type="entry name" value="NMRA-LIKE DOMAIN-CONTAINING PROTEIN"/>
    <property type="match status" value="1"/>
</dbReference>
<dbReference type="InterPro" id="IPR008030">
    <property type="entry name" value="NmrA-like"/>
</dbReference>
<comment type="caution">
    <text evidence="5">The sequence shown here is derived from an EMBL/GenBank/DDBJ whole genome shotgun (WGS) entry which is preliminary data.</text>
</comment>
<dbReference type="Gene3D" id="3.40.50.720">
    <property type="entry name" value="NAD(P)-binding Rossmann-like Domain"/>
    <property type="match status" value="1"/>
</dbReference>
<keyword evidence="2" id="KW-0521">NADP</keyword>
<feature type="domain" description="NmrA-like" evidence="4">
    <location>
        <begin position="6"/>
        <end position="280"/>
    </location>
</feature>
<evidence type="ECO:0000256" key="3">
    <source>
        <dbReference type="ARBA" id="ARBA00023002"/>
    </source>
</evidence>
<name>A0A0A1UWG7_9HYPO</name>
<dbReference type="InterPro" id="IPR036291">
    <property type="entry name" value="NAD(P)-bd_dom_sf"/>
</dbReference>
<accession>A0A0A1UWG7</accession>
<evidence type="ECO:0000313" key="6">
    <source>
        <dbReference type="Proteomes" id="UP000030151"/>
    </source>
</evidence>
<evidence type="ECO:0000259" key="4">
    <source>
        <dbReference type="Pfam" id="PF05368"/>
    </source>
</evidence>
<dbReference type="HOGENOM" id="CLU_007383_8_1_1"/>
<reference evidence="5 6" key="1">
    <citation type="submission" date="2014-02" db="EMBL/GenBank/DDBJ databases">
        <title>The genome sequence of the entomopathogenic fungus Metarhizium robertsii ARSEF 2575.</title>
        <authorList>
            <person name="Giuliano Garisto Donzelli B."/>
            <person name="Roe B.A."/>
            <person name="Macmil S.L."/>
            <person name="Krasnoff S.B."/>
            <person name="Gibson D.M."/>
        </authorList>
    </citation>
    <scope>NUCLEOTIDE SEQUENCE [LARGE SCALE GENOMIC DNA]</scope>
    <source>
        <strain evidence="5 6">ARSEF 2575</strain>
    </source>
</reference>
<dbReference type="Gene3D" id="3.90.25.10">
    <property type="entry name" value="UDP-galactose 4-epimerase, domain 1"/>
    <property type="match status" value="1"/>
</dbReference>
<dbReference type="Pfam" id="PF05368">
    <property type="entry name" value="NmrA"/>
    <property type="match status" value="1"/>
</dbReference>
<dbReference type="PANTHER" id="PTHR42748">
    <property type="entry name" value="NITROGEN METABOLITE REPRESSION PROTEIN NMRA FAMILY MEMBER"/>
    <property type="match status" value="1"/>
</dbReference>
<sequence>MDPPRLVTVFGATGAQGSGVLNTVLSSVDLKAKYRLRAVTRSPDSAKSLAYRKNGVEVVWGDLNDLESLKTAVKGSYGVFGMTDYWSIHSKDIEMQQGKKLFEAVKAEGVRHYVWSSLPWAEKLTGGKLTQLPYFDGKAIVEAHIEENKEDMIVSYFMPAMFFSFIENLIRGGQDNNPHLTLPISSTSALWPFIDPPRDGGKYIMGLFEAGSKSNGVRVNAVSCWTTPRELVATLSEEGGKNVSLKTISPETFAKDFPDNISGQLTETLIMAIEHGVYGRGEVKNQDDHDKWLVSGSDKKITLQEWVQQNGPWTFETRSFFDNLAAQKANSLAENGH</sequence>
<protein>
    <submittedName>
        <fullName evidence="5">NmrA-like family protein</fullName>
    </submittedName>
</protein>
<evidence type="ECO:0000313" key="5">
    <source>
        <dbReference type="EMBL" id="EXV01915.1"/>
    </source>
</evidence>
<dbReference type="EMBL" id="JELW01000006">
    <property type="protein sequence ID" value="EXV01915.1"/>
    <property type="molecule type" value="Genomic_DNA"/>
</dbReference>
<comment type="similarity">
    <text evidence="1">Belongs to the NmrA-type oxidoreductase family.</text>
</comment>
<dbReference type="CDD" id="cd05251">
    <property type="entry name" value="NmrA_like_SDR_a"/>
    <property type="match status" value="1"/>
</dbReference>
<dbReference type="eggNOG" id="ENOG502RG69">
    <property type="taxonomic scope" value="Eukaryota"/>
</dbReference>
<proteinExistence type="inferred from homology"/>
<dbReference type="GO" id="GO:0005634">
    <property type="term" value="C:nucleus"/>
    <property type="evidence" value="ECO:0007669"/>
    <property type="project" value="TreeGrafter"/>
</dbReference>
<dbReference type="SUPFAM" id="SSF51735">
    <property type="entry name" value="NAD(P)-binding Rossmann-fold domains"/>
    <property type="match status" value="1"/>
</dbReference>